<gene>
    <name evidence="1" type="ORF">K3G42_015631</name>
</gene>
<protein>
    <submittedName>
        <fullName evidence="1">Uncharacterized protein</fullName>
    </submittedName>
</protein>
<organism evidence="1 2">
    <name type="scientific">Sphaerodactylus townsendi</name>
    <dbReference type="NCBI Taxonomy" id="933632"/>
    <lineage>
        <taxon>Eukaryota</taxon>
        <taxon>Metazoa</taxon>
        <taxon>Chordata</taxon>
        <taxon>Craniata</taxon>
        <taxon>Vertebrata</taxon>
        <taxon>Euteleostomi</taxon>
        <taxon>Lepidosauria</taxon>
        <taxon>Squamata</taxon>
        <taxon>Bifurcata</taxon>
        <taxon>Gekkota</taxon>
        <taxon>Sphaerodactylidae</taxon>
        <taxon>Sphaerodactylus</taxon>
    </lineage>
</organism>
<reference evidence="1" key="1">
    <citation type="submission" date="2021-08" db="EMBL/GenBank/DDBJ databases">
        <title>The first chromosome-level gecko genome reveals the dynamic sex chromosomes of Neotropical dwarf geckos (Sphaerodactylidae: Sphaerodactylus).</title>
        <authorList>
            <person name="Pinto B.J."/>
            <person name="Keating S.E."/>
            <person name="Gamble T."/>
        </authorList>
    </citation>
    <scope>NUCLEOTIDE SEQUENCE</scope>
    <source>
        <strain evidence="1">TG3544</strain>
    </source>
</reference>
<accession>A0ACB8FEG7</accession>
<evidence type="ECO:0000313" key="1">
    <source>
        <dbReference type="EMBL" id="KAH8003237.1"/>
    </source>
</evidence>
<dbReference type="Proteomes" id="UP000827872">
    <property type="component" value="Linkage Group LG09"/>
</dbReference>
<name>A0ACB8FEG7_9SAUR</name>
<comment type="caution">
    <text evidence="1">The sequence shown here is derived from an EMBL/GenBank/DDBJ whole genome shotgun (WGS) entry which is preliminary data.</text>
</comment>
<keyword evidence="2" id="KW-1185">Reference proteome</keyword>
<dbReference type="EMBL" id="CM037622">
    <property type="protein sequence ID" value="KAH8003237.1"/>
    <property type="molecule type" value="Genomic_DNA"/>
</dbReference>
<proteinExistence type="predicted"/>
<sequence length="100" mass="11498">MDTSNPEPEVAGSQRTSRSFSILPPNNLWRTKIHHEAEPLQILILHKIIMPSLGSAECFKSFGFKLIKMQCHLLWKSCCLILSRRDKLQLLSCDRCSIYP</sequence>
<evidence type="ECO:0000313" key="2">
    <source>
        <dbReference type="Proteomes" id="UP000827872"/>
    </source>
</evidence>